<reference evidence="4" key="1">
    <citation type="submission" date="2017-09" db="EMBL/GenBank/DDBJ databases">
        <title>Depth-based differentiation of microbial function through sediment-hosted aquifers and enrichment of novel symbionts in the deep terrestrial subsurface.</title>
        <authorList>
            <person name="Probst A.J."/>
            <person name="Ladd B."/>
            <person name="Jarett J.K."/>
            <person name="Geller-Mcgrath D.E."/>
            <person name="Sieber C.M.K."/>
            <person name="Emerson J.B."/>
            <person name="Anantharaman K."/>
            <person name="Thomas B.C."/>
            <person name="Malmstrom R."/>
            <person name="Stieglmeier M."/>
            <person name="Klingl A."/>
            <person name="Woyke T."/>
            <person name="Ryan C.M."/>
            <person name="Banfield J.F."/>
        </authorList>
    </citation>
    <scope>NUCLEOTIDE SEQUENCE [LARGE SCALE GENOMIC DNA]</scope>
</reference>
<dbReference type="Gene3D" id="1.10.3210.10">
    <property type="entry name" value="Hypothetical protein af1432"/>
    <property type="match status" value="1"/>
</dbReference>
<dbReference type="InterPro" id="IPR006675">
    <property type="entry name" value="HDIG_dom"/>
</dbReference>
<dbReference type="Pfam" id="PF01966">
    <property type="entry name" value="HD"/>
    <property type="match status" value="1"/>
</dbReference>
<proteinExistence type="predicted"/>
<dbReference type="Proteomes" id="UP000229966">
    <property type="component" value="Unassembled WGS sequence"/>
</dbReference>
<dbReference type="InterPro" id="IPR052722">
    <property type="entry name" value="PgpH_phosphodiesterase"/>
</dbReference>
<dbReference type="SUPFAM" id="SSF109604">
    <property type="entry name" value="HD-domain/PDEase-like"/>
    <property type="match status" value="1"/>
</dbReference>
<feature type="transmembrane region" description="Helical" evidence="1">
    <location>
        <begin position="41"/>
        <end position="66"/>
    </location>
</feature>
<sequence>MDKKFRYYILLFVAIATITFGLSFIFNLIGRTFEFSTFWRFFMMVVASLLSALLITYIVFITTPILKEYLNTMRSLLRLDTFSHPILLKLQQNAPSSFHHSIMVANLGHRAAKAIGADALLVRIGGYYHDIGKTKDPMAFIENQTATEQEENIKKPIQLAKKIKSHVDEGISLAREYHLPQEVIDMIIQSHGTSQVSFIYKHLQQKGEKISKQDLAYKGPKPQTKEAGILMLADNVESRIRSIKELTEPQIIQIVDHIIQEKNTDRQLELSGITRGEMQKIKNAFIEGVKIIHHQRISYPK</sequence>
<name>A0A2M7CHL4_9BACT</name>
<gene>
    <name evidence="3" type="ORF">COS38_03475</name>
</gene>
<dbReference type="SMART" id="SM00471">
    <property type="entry name" value="HDc"/>
    <property type="match status" value="1"/>
</dbReference>
<dbReference type="AlphaFoldDB" id="A0A2M7CHL4"/>
<dbReference type="EMBL" id="PEUM01000099">
    <property type="protein sequence ID" value="PIV25098.1"/>
    <property type="molecule type" value="Genomic_DNA"/>
</dbReference>
<evidence type="ECO:0000256" key="1">
    <source>
        <dbReference type="SAM" id="Phobius"/>
    </source>
</evidence>
<evidence type="ECO:0000313" key="4">
    <source>
        <dbReference type="Proteomes" id="UP000229966"/>
    </source>
</evidence>
<dbReference type="CDD" id="cd00077">
    <property type="entry name" value="HDc"/>
    <property type="match status" value="1"/>
</dbReference>
<dbReference type="PROSITE" id="PS51831">
    <property type="entry name" value="HD"/>
    <property type="match status" value="1"/>
</dbReference>
<dbReference type="InterPro" id="IPR003607">
    <property type="entry name" value="HD/PDEase_dom"/>
</dbReference>
<keyword evidence="1" id="KW-1133">Transmembrane helix</keyword>
<keyword evidence="1" id="KW-0472">Membrane</keyword>
<keyword evidence="1" id="KW-0812">Transmembrane</keyword>
<organism evidence="3 4">
    <name type="scientific">Candidatus Berkelbacteria bacterium CG03_land_8_20_14_0_80_40_36</name>
    <dbReference type="NCBI Taxonomy" id="1974509"/>
    <lineage>
        <taxon>Bacteria</taxon>
        <taxon>Candidatus Berkelbacteria</taxon>
    </lineage>
</organism>
<protein>
    <recommendedName>
        <fullName evidence="2">HD domain-containing protein</fullName>
    </recommendedName>
</protein>
<dbReference type="NCBIfam" id="TIGR00277">
    <property type="entry name" value="HDIG"/>
    <property type="match status" value="1"/>
</dbReference>
<dbReference type="PANTHER" id="PTHR36442:SF1">
    <property type="entry name" value="CYCLIC-DI-AMP PHOSPHODIESTERASE PGPH"/>
    <property type="match status" value="1"/>
</dbReference>
<evidence type="ECO:0000259" key="2">
    <source>
        <dbReference type="PROSITE" id="PS51831"/>
    </source>
</evidence>
<feature type="transmembrane region" description="Helical" evidence="1">
    <location>
        <begin position="7"/>
        <end position="29"/>
    </location>
</feature>
<comment type="caution">
    <text evidence="3">The sequence shown here is derived from an EMBL/GenBank/DDBJ whole genome shotgun (WGS) entry which is preliminary data.</text>
</comment>
<evidence type="ECO:0000313" key="3">
    <source>
        <dbReference type="EMBL" id="PIV25098.1"/>
    </source>
</evidence>
<dbReference type="PANTHER" id="PTHR36442">
    <property type="entry name" value="CYCLIC-DI-AMP PHOSPHODIESTERASE PGPH"/>
    <property type="match status" value="1"/>
</dbReference>
<feature type="domain" description="HD" evidence="2">
    <location>
        <begin position="97"/>
        <end position="239"/>
    </location>
</feature>
<accession>A0A2M7CHL4</accession>
<dbReference type="InterPro" id="IPR006674">
    <property type="entry name" value="HD_domain"/>
</dbReference>